<reference evidence="2 3" key="1">
    <citation type="submission" date="2016-09" db="EMBL/GenBank/DDBJ databases">
        <authorList>
            <person name="Capua I."/>
            <person name="De Benedictis P."/>
            <person name="Joannis T."/>
            <person name="Lombin L.H."/>
            <person name="Cattoli G."/>
        </authorList>
    </citation>
    <scope>NUCLEOTIDE SEQUENCE [LARGE SCALE GENOMIC DNA]</scope>
    <source>
        <strain evidence="2 3">GluBS11</strain>
    </source>
</reference>
<evidence type="ECO:0000313" key="2">
    <source>
        <dbReference type="EMBL" id="SCP97208.1"/>
    </source>
</evidence>
<accession>A0A1D3TTE0</accession>
<keyword evidence="1" id="KW-0472">Membrane</keyword>
<gene>
    <name evidence="2" type="ORF">SAMN05421730_100931</name>
</gene>
<organism evidence="2 3">
    <name type="scientific">Anaerobium acetethylicum</name>
    <dbReference type="NCBI Taxonomy" id="1619234"/>
    <lineage>
        <taxon>Bacteria</taxon>
        <taxon>Bacillati</taxon>
        <taxon>Bacillota</taxon>
        <taxon>Clostridia</taxon>
        <taxon>Lachnospirales</taxon>
        <taxon>Lachnospiraceae</taxon>
        <taxon>Anaerobium</taxon>
    </lineage>
</organism>
<sequence length="56" mass="6317">MDKNITQKLWLFAAVCFMIAGIAGRNTVFIVLGFAYIGIALSITKRKTKHKDDEEK</sequence>
<dbReference type="Proteomes" id="UP000199315">
    <property type="component" value="Unassembled WGS sequence"/>
</dbReference>
<proteinExistence type="predicted"/>
<name>A0A1D3TTE0_9FIRM</name>
<dbReference type="EMBL" id="FMKA01000009">
    <property type="protein sequence ID" value="SCP97208.1"/>
    <property type="molecule type" value="Genomic_DNA"/>
</dbReference>
<feature type="transmembrane region" description="Helical" evidence="1">
    <location>
        <begin position="12"/>
        <end position="41"/>
    </location>
</feature>
<dbReference type="STRING" id="1619234.SAMN05421730_100931"/>
<keyword evidence="3" id="KW-1185">Reference proteome</keyword>
<keyword evidence="1" id="KW-1133">Transmembrane helix</keyword>
<dbReference type="AlphaFoldDB" id="A0A1D3TTE0"/>
<keyword evidence="1" id="KW-0812">Transmembrane</keyword>
<protein>
    <submittedName>
        <fullName evidence="2">Uncharacterized protein</fullName>
    </submittedName>
</protein>
<evidence type="ECO:0000313" key="3">
    <source>
        <dbReference type="Proteomes" id="UP000199315"/>
    </source>
</evidence>
<dbReference type="RefSeq" id="WP_169823645.1">
    <property type="nucleotide sequence ID" value="NZ_FMKA01000009.1"/>
</dbReference>
<evidence type="ECO:0000256" key="1">
    <source>
        <dbReference type="SAM" id="Phobius"/>
    </source>
</evidence>